<dbReference type="RefSeq" id="WP_064003690.1">
    <property type="nucleotide sequence ID" value="NZ_JBEYBI010000014.1"/>
</dbReference>
<sequence>MPFHSQEMLEQWLEEFAALGYSISERVKVIPQDGADGRDTGLIALNLLDSMTLTYLQPEPLGSIHWGITFEARETDLKMDAGRTLELSAELAMVSILCTFLQTKSLAEVEVEAGSVDPEALGL</sequence>
<dbReference type="EMBL" id="LSTV01000005">
    <property type="protein sequence ID" value="OAH48916.1"/>
    <property type="molecule type" value="Genomic_DNA"/>
</dbReference>
<evidence type="ECO:0000313" key="2">
    <source>
        <dbReference type="Proteomes" id="UP000076998"/>
    </source>
</evidence>
<dbReference type="AlphaFoldDB" id="A0A177K793"/>
<evidence type="ECO:0000313" key="1">
    <source>
        <dbReference type="EMBL" id="OAH48916.1"/>
    </source>
</evidence>
<reference evidence="1 2" key="1">
    <citation type="submission" date="2016-02" db="EMBL/GenBank/DDBJ databases">
        <authorList>
            <person name="Wen L."/>
            <person name="He K."/>
            <person name="Yang H."/>
        </authorList>
    </citation>
    <scope>NUCLEOTIDE SEQUENCE [LARGE SCALE GENOMIC DNA]</scope>
    <source>
        <strain evidence="1 2">CD11_3</strain>
    </source>
</reference>
<protein>
    <submittedName>
        <fullName evidence="1">Uncharacterized protein</fullName>
    </submittedName>
</protein>
<gene>
    <name evidence="1" type="ORF">AYL44_12925</name>
</gene>
<dbReference type="OrthoDB" id="5023161at2"/>
<proteinExistence type="predicted"/>
<organism evidence="1 2">
    <name type="scientific">Microbacterium oleivorans</name>
    <dbReference type="NCBI Taxonomy" id="273677"/>
    <lineage>
        <taxon>Bacteria</taxon>
        <taxon>Bacillati</taxon>
        <taxon>Actinomycetota</taxon>
        <taxon>Actinomycetes</taxon>
        <taxon>Micrococcales</taxon>
        <taxon>Microbacteriaceae</taxon>
        <taxon>Microbacterium</taxon>
    </lineage>
</organism>
<dbReference type="Proteomes" id="UP000076998">
    <property type="component" value="Unassembled WGS sequence"/>
</dbReference>
<comment type="caution">
    <text evidence="1">The sequence shown here is derived from an EMBL/GenBank/DDBJ whole genome shotgun (WGS) entry which is preliminary data.</text>
</comment>
<accession>A0A177K793</accession>
<name>A0A177K793_9MICO</name>